<reference evidence="9 10" key="1">
    <citation type="journal article" date="2019" name="Environ. Microbiol.">
        <title>Species interactions and distinct microbial communities in high Arctic permafrost affected cryosols are associated with the CH4 and CO2 gas fluxes.</title>
        <authorList>
            <person name="Altshuler I."/>
            <person name="Hamel J."/>
            <person name="Turney S."/>
            <person name="Magnuson E."/>
            <person name="Levesque R."/>
            <person name="Greer C."/>
            <person name="Whyte L.G."/>
        </authorList>
    </citation>
    <scope>NUCLEOTIDE SEQUENCE [LARGE SCALE GENOMIC DNA]</scope>
    <source>
        <strain evidence="9 10">S06.C</strain>
    </source>
</reference>
<organism evidence="9 10">
    <name type="scientific">Variovorax guangxiensis</name>
    <dbReference type="NCBI Taxonomy" id="1775474"/>
    <lineage>
        <taxon>Bacteria</taxon>
        <taxon>Pseudomonadati</taxon>
        <taxon>Pseudomonadota</taxon>
        <taxon>Betaproteobacteria</taxon>
        <taxon>Burkholderiales</taxon>
        <taxon>Comamonadaceae</taxon>
        <taxon>Variovorax</taxon>
    </lineage>
</organism>
<evidence type="ECO:0000313" key="9">
    <source>
        <dbReference type="EMBL" id="TPG30676.1"/>
    </source>
</evidence>
<dbReference type="RefSeq" id="WP_140838860.1">
    <property type="nucleotide sequence ID" value="NZ_RCZI01000001.1"/>
</dbReference>
<dbReference type="InterPro" id="IPR044665">
    <property type="entry name" value="E_coli_cyclophilin_A-like"/>
</dbReference>
<dbReference type="EC" id="5.2.1.8" evidence="7"/>
<evidence type="ECO:0000256" key="6">
    <source>
        <dbReference type="ARBA" id="ARBA00023235"/>
    </source>
</evidence>
<dbReference type="InterPro" id="IPR002130">
    <property type="entry name" value="Cyclophilin-type_PPIase_dom"/>
</dbReference>
<dbReference type="PANTHER" id="PTHR43246">
    <property type="entry name" value="PEPTIDYL-PROLYL CIS-TRANS ISOMERASE CYP38, CHLOROPLASTIC"/>
    <property type="match status" value="1"/>
</dbReference>
<keyword evidence="5 7" id="KW-0697">Rotamase</keyword>
<sequence>MSNPQVELSIKGQGTITLELDRAKAPKSVENFLAYVKKGHYDNTVFHRVIPGFMVQGGGFEPGMSQKPSDAEIENEANNGLKNDKYTVAMARTSAPHSATAQFFINIADNAFLNHTAPSAQGWGYAVFGKVIAGTDVVDKIKAVKTGRKGFHDDVPLEDVVIEKATITVE</sequence>
<dbReference type="OrthoDB" id="9807797at2"/>
<dbReference type="Pfam" id="PF00160">
    <property type="entry name" value="Pro_isomerase"/>
    <property type="match status" value="1"/>
</dbReference>
<keyword evidence="4" id="KW-0963">Cytoplasm</keyword>
<comment type="subcellular location">
    <subcellularLocation>
        <location evidence="2">Cytoplasm</location>
    </subcellularLocation>
</comment>
<dbReference type="PROSITE" id="PS00170">
    <property type="entry name" value="CSA_PPIASE_1"/>
    <property type="match status" value="1"/>
</dbReference>
<comment type="catalytic activity">
    <reaction evidence="7">
        <text>[protein]-peptidylproline (omega=180) = [protein]-peptidylproline (omega=0)</text>
        <dbReference type="Rhea" id="RHEA:16237"/>
        <dbReference type="Rhea" id="RHEA-COMP:10747"/>
        <dbReference type="Rhea" id="RHEA-COMP:10748"/>
        <dbReference type="ChEBI" id="CHEBI:83833"/>
        <dbReference type="ChEBI" id="CHEBI:83834"/>
        <dbReference type="EC" id="5.2.1.8"/>
    </reaction>
</comment>
<gene>
    <name evidence="9" type="ORF">EAH82_04200</name>
</gene>
<dbReference type="PIRSF" id="PIRSF001467">
    <property type="entry name" value="Peptidylpro_ismrse"/>
    <property type="match status" value="1"/>
</dbReference>
<evidence type="ECO:0000256" key="7">
    <source>
        <dbReference type="RuleBase" id="RU363019"/>
    </source>
</evidence>
<dbReference type="Gene3D" id="2.40.100.10">
    <property type="entry name" value="Cyclophilin-like"/>
    <property type="match status" value="1"/>
</dbReference>
<dbReference type="InterPro" id="IPR029000">
    <property type="entry name" value="Cyclophilin-like_dom_sf"/>
</dbReference>
<evidence type="ECO:0000256" key="4">
    <source>
        <dbReference type="ARBA" id="ARBA00022490"/>
    </source>
</evidence>
<dbReference type="GO" id="GO:0006457">
    <property type="term" value="P:protein folding"/>
    <property type="evidence" value="ECO:0007669"/>
    <property type="project" value="InterPro"/>
</dbReference>
<name>A0A502E2B0_9BURK</name>
<proteinExistence type="inferred from homology"/>
<evidence type="ECO:0000259" key="8">
    <source>
        <dbReference type="PROSITE" id="PS50072"/>
    </source>
</evidence>
<dbReference type="PROSITE" id="PS50072">
    <property type="entry name" value="CSA_PPIASE_2"/>
    <property type="match status" value="1"/>
</dbReference>
<evidence type="ECO:0000313" key="10">
    <source>
        <dbReference type="Proteomes" id="UP000319212"/>
    </source>
</evidence>
<comment type="similarity">
    <text evidence="3 7">Belongs to the cyclophilin-type PPIase family.</text>
</comment>
<evidence type="ECO:0000256" key="1">
    <source>
        <dbReference type="ARBA" id="ARBA00002388"/>
    </source>
</evidence>
<keyword evidence="6 7" id="KW-0413">Isomerase</keyword>
<dbReference type="InterPro" id="IPR024936">
    <property type="entry name" value="Cyclophilin-type_PPIase"/>
</dbReference>
<feature type="domain" description="PPIase cyclophilin-type" evidence="8">
    <location>
        <begin position="14"/>
        <end position="167"/>
    </location>
</feature>
<evidence type="ECO:0000256" key="2">
    <source>
        <dbReference type="ARBA" id="ARBA00004496"/>
    </source>
</evidence>
<comment type="caution">
    <text evidence="9">The sequence shown here is derived from an EMBL/GenBank/DDBJ whole genome shotgun (WGS) entry which is preliminary data.</text>
</comment>
<dbReference type="PRINTS" id="PR00153">
    <property type="entry name" value="CSAPPISMRASE"/>
</dbReference>
<dbReference type="GO" id="GO:0005737">
    <property type="term" value="C:cytoplasm"/>
    <property type="evidence" value="ECO:0007669"/>
    <property type="project" value="UniProtKB-SubCell"/>
</dbReference>
<dbReference type="GO" id="GO:0003755">
    <property type="term" value="F:peptidyl-prolyl cis-trans isomerase activity"/>
    <property type="evidence" value="ECO:0007669"/>
    <property type="project" value="UniProtKB-UniRule"/>
</dbReference>
<dbReference type="AlphaFoldDB" id="A0A502E2B0"/>
<dbReference type="SUPFAM" id="SSF50891">
    <property type="entry name" value="Cyclophilin-like"/>
    <property type="match status" value="1"/>
</dbReference>
<dbReference type="Proteomes" id="UP000319212">
    <property type="component" value="Unassembled WGS sequence"/>
</dbReference>
<evidence type="ECO:0000256" key="3">
    <source>
        <dbReference type="ARBA" id="ARBA00007365"/>
    </source>
</evidence>
<evidence type="ECO:0000256" key="5">
    <source>
        <dbReference type="ARBA" id="ARBA00023110"/>
    </source>
</evidence>
<dbReference type="EMBL" id="RCZI01000001">
    <property type="protein sequence ID" value="TPG30676.1"/>
    <property type="molecule type" value="Genomic_DNA"/>
</dbReference>
<dbReference type="FunFam" id="2.40.100.10:FF:000004">
    <property type="entry name" value="Peptidyl-prolyl cis-trans isomerase"/>
    <property type="match status" value="1"/>
</dbReference>
<accession>A0A502E2B0</accession>
<comment type="function">
    <text evidence="1 7">PPIases accelerate the folding of proteins. It catalyzes the cis-trans isomerization of proline imidic peptide bonds in oligopeptides.</text>
</comment>
<protein>
    <recommendedName>
        <fullName evidence="7">Peptidyl-prolyl cis-trans isomerase</fullName>
        <shortName evidence="7">PPIase</shortName>
        <ecNumber evidence="7">5.2.1.8</ecNumber>
    </recommendedName>
</protein>
<dbReference type="InterPro" id="IPR020892">
    <property type="entry name" value="Cyclophilin-type_PPIase_CS"/>
</dbReference>
<dbReference type="CDD" id="cd01920">
    <property type="entry name" value="cyclophilin_EcCYP_like"/>
    <property type="match status" value="1"/>
</dbReference>